<evidence type="ECO:0000256" key="4">
    <source>
        <dbReference type="ARBA" id="ARBA00023163"/>
    </source>
</evidence>
<dbReference type="AlphaFoldDB" id="A0A445L1F8"/>
<gene>
    <name evidence="8" type="ORF">D0Y65_009996</name>
</gene>
<name>A0A445L1F8_GLYSO</name>
<feature type="compositionally biased region" description="Basic and acidic residues" evidence="6">
    <location>
        <begin position="84"/>
        <end position="96"/>
    </location>
</feature>
<dbReference type="PANTHER" id="PTHR31072">
    <property type="entry name" value="TRANSCRIPTION FACTOR TCP4-RELATED"/>
    <property type="match status" value="1"/>
</dbReference>
<comment type="subcellular location">
    <subcellularLocation>
        <location evidence="1">Nucleus</location>
    </subcellularLocation>
</comment>
<keyword evidence="5" id="KW-0539">Nucleus</keyword>
<evidence type="ECO:0000313" key="9">
    <source>
        <dbReference type="Proteomes" id="UP000289340"/>
    </source>
</evidence>
<dbReference type="GO" id="GO:0003700">
    <property type="term" value="F:DNA-binding transcription factor activity"/>
    <property type="evidence" value="ECO:0007669"/>
    <property type="project" value="InterPro"/>
</dbReference>
<keyword evidence="3" id="KW-0238">DNA-binding</keyword>
<evidence type="ECO:0000313" key="8">
    <source>
        <dbReference type="EMBL" id="RZC16944.1"/>
    </source>
</evidence>
<keyword evidence="9" id="KW-1185">Reference proteome</keyword>
<keyword evidence="2" id="KW-0805">Transcription regulation</keyword>
<feature type="region of interest" description="Disordered" evidence="6">
    <location>
        <begin position="220"/>
        <end position="246"/>
    </location>
</feature>
<dbReference type="InterPro" id="IPR017887">
    <property type="entry name" value="TF_TCP_subgr"/>
</dbReference>
<reference evidence="8 9" key="1">
    <citation type="submission" date="2018-09" db="EMBL/GenBank/DDBJ databases">
        <title>A high-quality reference genome of wild soybean provides a powerful tool to mine soybean genomes.</title>
        <authorList>
            <person name="Xie M."/>
            <person name="Chung C.Y.L."/>
            <person name="Li M.-W."/>
            <person name="Wong F.-L."/>
            <person name="Chan T.-F."/>
            <person name="Lam H.-M."/>
        </authorList>
    </citation>
    <scope>NUCLEOTIDE SEQUENCE [LARGE SCALE GENOMIC DNA]</scope>
    <source>
        <strain evidence="9">cv. W05</strain>
        <tissue evidence="8">Hypocotyl of etiolated seedlings</tissue>
    </source>
</reference>
<dbReference type="PANTHER" id="PTHR31072:SF218">
    <property type="entry name" value="TRANSCRIPTION FACTOR TCP11-RELATED"/>
    <property type="match status" value="1"/>
</dbReference>
<proteinExistence type="predicted"/>
<evidence type="ECO:0000256" key="3">
    <source>
        <dbReference type="ARBA" id="ARBA00023125"/>
    </source>
</evidence>
<dbReference type="GO" id="GO:0043565">
    <property type="term" value="F:sequence-specific DNA binding"/>
    <property type="evidence" value="ECO:0007669"/>
    <property type="project" value="TreeGrafter"/>
</dbReference>
<feature type="compositionally biased region" description="Basic residues" evidence="6">
    <location>
        <begin position="10"/>
        <end position="22"/>
    </location>
</feature>
<protein>
    <submittedName>
        <fullName evidence="8">Transcription factor TCP14</fullName>
    </submittedName>
</protein>
<dbReference type="Proteomes" id="UP000289340">
    <property type="component" value="Chromosome 4"/>
</dbReference>
<accession>A0A445L1F8</accession>
<dbReference type="GO" id="GO:0005634">
    <property type="term" value="C:nucleus"/>
    <property type="evidence" value="ECO:0007669"/>
    <property type="project" value="UniProtKB-SubCell"/>
</dbReference>
<evidence type="ECO:0000259" key="7">
    <source>
        <dbReference type="PROSITE" id="PS51369"/>
    </source>
</evidence>
<feature type="compositionally biased region" description="Polar residues" evidence="6">
    <location>
        <begin position="56"/>
        <end position="66"/>
    </location>
</feature>
<evidence type="ECO:0000256" key="6">
    <source>
        <dbReference type="SAM" id="MobiDB-lite"/>
    </source>
</evidence>
<dbReference type="Pfam" id="PF03634">
    <property type="entry name" value="TCP"/>
    <property type="match status" value="1"/>
</dbReference>
<dbReference type="InterPro" id="IPR005333">
    <property type="entry name" value="Transcription_factor_TCP"/>
</dbReference>
<feature type="compositionally biased region" description="Low complexity" evidence="6">
    <location>
        <begin position="224"/>
        <end position="235"/>
    </location>
</feature>
<evidence type="ECO:0000256" key="2">
    <source>
        <dbReference type="ARBA" id="ARBA00023015"/>
    </source>
</evidence>
<keyword evidence="4" id="KW-0804">Transcription</keyword>
<evidence type="ECO:0000256" key="1">
    <source>
        <dbReference type="ARBA" id="ARBA00004123"/>
    </source>
</evidence>
<comment type="caution">
    <text evidence="8">The sequence shown here is derived from an EMBL/GenBank/DDBJ whole genome shotgun (WGS) entry which is preliminary data.</text>
</comment>
<organism evidence="8 9">
    <name type="scientific">Glycine soja</name>
    <name type="common">Wild soybean</name>
    <dbReference type="NCBI Taxonomy" id="3848"/>
    <lineage>
        <taxon>Eukaryota</taxon>
        <taxon>Viridiplantae</taxon>
        <taxon>Streptophyta</taxon>
        <taxon>Embryophyta</taxon>
        <taxon>Tracheophyta</taxon>
        <taxon>Spermatophyta</taxon>
        <taxon>Magnoliopsida</taxon>
        <taxon>eudicotyledons</taxon>
        <taxon>Gunneridae</taxon>
        <taxon>Pentapetalae</taxon>
        <taxon>rosids</taxon>
        <taxon>fabids</taxon>
        <taxon>Fabales</taxon>
        <taxon>Fabaceae</taxon>
        <taxon>Papilionoideae</taxon>
        <taxon>50 kb inversion clade</taxon>
        <taxon>NPAAA clade</taxon>
        <taxon>indigoferoid/millettioid clade</taxon>
        <taxon>Phaseoleae</taxon>
        <taxon>Glycine</taxon>
        <taxon>Glycine subgen. Soja</taxon>
    </lineage>
</organism>
<sequence length="523" mass="57672">MKGGSDDFHHHHHHHHHNHHRQNFPFQLLEKKEDQQDPSSCSTSSPYPPLAILAEPSTSNNNNQLLPTPSSEPSPKKPPPKRTSTKDRHTKVDGRGRRIRMPALCAARVFQLTRELGHKSDGETIEWLLQQAEPSVIAATGTGTIPANFTSLNISLRSSGSSMSVPSQLRSSYFHNSNFSLQPRRSLFLENTNTPPTTTTLLHFQSNNNNAIFQPKHELRESSSLDLSSENNNEEGNFGRKRRPLEQDLSSTIQHQVGNYLMQSNTSGTIPASHHAQIPANIWMLANSNNHHLGGGVSGEAPPLWTFPGVSNSAALYRGTMSSGLHFMNFPTPMALLPGQQLGSSGIGGNMNNNEGHLSMLSGLNPNYRTTVIGISESQAIYPAFIRILNLRHESRGFREWMIKIFERWMVGSARPHRFEVLAPWWDPAADYCPNQCAGIRVLINDPLRYGPPFHQPGPSIWRAILSIAALNDWESASVGHHVRAGNLTVGHLLSPVVGPVGAGVVCHVHDAASEVVVFVIDE</sequence>
<dbReference type="PROSITE" id="PS51369">
    <property type="entry name" value="TCP"/>
    <property type="match status" value="1"/>
</dbReference>
<feature type="domain" description="TCP" evidence="7">
    <location>
        <begin position="85"/>
        <end position="139"/>
    </location>
</feature>
<evidence type="ECO:0000256" key="5">
    <source>
        <dbReference type="ARBA" id="ARBA00023242"/>
    </source>
</evidence>
<dbReference type="EMBL" id="QZWG01000004">
    <property type="protein sequence ID" value="RZC16944.1"/>
    <property type="molecule type" value="Genomic_DNA"/>
</dbReference>
<feature type="region of interest" description="Disordered" evidence="6">
    <location>
        <begin position="1"/>
        <end position="97"/>
    </location>
</feature>